<dbReference type="EMBL" id="JAVFHQ010000096">
    <property type="protein sequence ID" value="KAK4539403.1"/>
    <property type="molecule type" value="Genomic_DNA"/>
</dbReference>
<comment type="caution">
    <text evidence="1">The sequence shown here is derived from an EMBL/GenBank/DDBJ whole genome shotgun (WGS) entry which is preliminary data.</text>
</comment>
<sequence length="129" mass="14341">MGDVELKVGLADVSTDVLEYELGAVLGLDTAIHEVELEVELVTCGTNVLERELRPELDVDVVIQDVELATKLTDIDTDVLKRDARLELVERIAEFPVEELYIGAEDVNTELLELEAVDKYSDKSLAKLE</sequence>
<dbReference type="Proteomes" id="UP001324427">
    <property type="component" value="Unassembled WGS sequence"/>
</dbReference>
<gene>
    <name evidence="1" type="ORF">LTR36_010966</name>
</gene>
<evidence type="ECO:0000313" key="2">
    <source>
        <dbReference type="Proteomes" id="UP001324427"/>
    </source>
</evidence>
<protein>
    <submittedName>
        <fullName evidence="1">Uncharacterized protein</fullName>
    </submittedName>
</protein>
<keyword evidence="2" id="KW-1185">Reference proteome</keyword>
<organism evidence="1 2">
    <name type="scientific">Oleoguttula mirabilis</name>
    <dbReference type="NCBI Taxonomy" id="1507867"/>
    <lineage>
        <taxon>Eukaryota</taxon>
        <taxon>Fungi</taxon>
        <taxon>Dikarya</taxon>
        <taxon>Ascomycota</taxon>
        <taxon>Pezizomycotina</taxon>
        <taxon>Dothideomycetes</taxon>
        <taxon>Dothideomycetidae</taxon>
        <taxon>Mycosphaerellales</taxon>
        <taxon>Teratosphaeriaceae</taxon>
        <taxon>Oleoguttula</taxon>
    </lineage>
</organism>
<dbReference type="AlphaFoldDB" id="A0AAV9J472"/>
<evidence type="ECO:0000313" key="1">
    <source>
        <dbReference type="EMBL" id="KAK4539403.1"/>
    </source>
</evidence>
<proteinExistence type="predicted"/>
<reference evidence="1 2" key="1">
    <citation type="submission" date="2021-11" db="EMBL/GenBank/DDBJ databases">
        <title>Black yeast isolated from Biological Soil Crust.</title>
        <authorList>
            <person name="Kurbessoian T."/>
        </authorList>
    </citation>
    <scope>NUCLEOTIDE SEQUENCE [LARGE SCALE GENOMIC DNA]</scope>
    <source>
        <strain evidence="1 2">CCFEE 5522</strain>
    </source>
</reference>
<accession>A0AAV9J472</accession>
<name>A0AAV9J472_9PEZI</name>